<feature type="non-terminal residue" evidence="1">
    <location>
        <position position="104"/>
    </location>
</feature>
<name>Q3S8I8_HV1</name>
<dbReference type="InterPro" id="IPR012337">
    <property type="entry name" value="RNaseH-like_sf"/>
</dbReference>
<dbReference type="SUPFAM" id="SSF53098">
    <property type="entry name" value="Ribonuclease H-like"/>
    <property type="match status" value="1"/>
</dbReference>
<feature type="non-terminal residue" evidence="1">
    <location>
        <position position="1"/>
    </location>
</feature>
<organismHost>
    <name type="scientific">Homo sapiens</name>
    <name type="common">Human</name>
    <dbReference type="NCBI Taxonomy" id="9606"/>
</organismHost>
<proteinExistence type="predicted"/>
<evidence type="ECO:0000313" key="1">
    <source>
        <dbReference type="EMBL" id="AAZ94981.1"/>
    </source>
</evidence>
<sequence>LSKQKLFLRNRTRNSILYTEISRKMASQSNTYRYWQYFHQCCSYGSLLVGRYPTGIWNSLQSPKSRQSSNPCIQELTKIIGQVRDQAEHLKTAVHMAVFIHNFK</sequence>
<dbReference type="EMBL" id="DQ149292">
    <property type="protein sequence ID" value="AAZ94981.1"/>
    <property type="molecule type" value="Genomic_DNA"/>
</dbReference>
<gene>
    <name evidence="1" type="primary">pol</name>
</gene>
<organism evidence="1">
    <name type="scientific">Human immunodeficiency virus type 1</name>
    <name type="common">HIV-1</name>
    <dbReference type="NCBI Taxonomy" id="11676"/>
    <lineage>
        <taxon>Viruses</taxon>
        <taxon>Riboviria</taxon>
        <taxon>Pararnavirae</taxon>
        <taxon>Artverviricota</taxon>
        <taxon>Revtraviricetes</taxon>
        <taxon>Ortervirales</taxon>
        <taxon>Retroviridae</taxon>
        <taxon>Orthoretrovirinae</taxon>
        <taxon>Lentivirus</taxon>
        <taxon>Lentivirus humimdef1</taxon>
    </lineage>
</organism>
<accession>Q3S8I8</accession>
<protein>
    <submittedName>
        <fullName evidence="1">Integrase</fullName>
    </submittedName>
</protein>
<reference evidence="1" key="1">
    <citation type="submission" date="2005-07" db="EMBL/GenBank/DDBJ databases">
        <title>Genetic Diversity of HIV-1 in Northern Kenya.</title>
        <authorList>
            <person name="Khamadi S.A."/>
            <person name="Ochieng W."/>
            <person name="Lihana R.W."/>
            <person name="Kiptoo M.K."/>
            <person name="Kinyua J.G."/>
            <person name="Lagat N."/>
            <person name="Muriuki J."/>
            <person name="Mwangi J."/>
            <person name="Pelle R."/>
            <person name="Muigai A."/>
            <person name="Carter J."/>
            <person name="Yamada R."/>
            <person name="Mpoke S."/>
        </authorList>
    </citation>
    <scope>NUCLEOTIDE SEQUENCE</scope>
    <source>
        <strain evidence="1">MYDH035</strain>
    </source>
</reference>